<accession>A0ABD3ECY5</accession>
<name>A0ABD3ECY5_9LAMI</name>
<evidence type="ECO:0000313" key="1">
    <source>
        <dbReference type="EMBL" id="KAL3652036.1"/>
    </source>
</evidence>
<dbReference type="AlphaFoldDB" id="A0ABD3ECY5"/>
<keyword evidence="2" id="KW-1185">Reference proteome</keyword>
<protein>
    <submittedName>
        <fullName evidence="1">Uncharacterized protein</fullName>
    </submittedName>
</protein>
<dbReference type="EMBL" id="JAVIJP010000005">
    <property type="protein sequence ID" value="KAL3652036.1"/>
    <property type="molecule type" value="Genomic_DNA"/>
</dbReference>
<sequence length="34" mass="3933">MALPIPLLDFSLYIGRHVNRSGKHPSNEVHIAYW</sequence>
<organism evidence="1 2">
    <name type="scientific">Castilleja foliolosa</name>
    <dbReference type="NCBI Taxonomy" id="1961234"/>
    <lineage>
        <taxon>Eukaryota</taxon>
        <taxon>Viridiplantae</taxon>
        <taxon>Streptophyta</taxon>
        <taxon>Embryophyta</taxon>
        <taxon>Tracheophyta</taxon>
        <taxon>Spermatophyta</taxon>
        <taxon>Magnoliopsida</taxon>
        <taxon>eudicotyledons</taxon>
        <taxon>Gunneridae</taxon>
        <taxon>Pentapetalae</taxon>
        <taxon>asterids</taxon>
        <taxon>lamiids</taxon>
        <taxon>Lamiales</taxon>
        <taxon>Orobanchaceae</taxon>
        <taxon>Pedicularideae</taxon>
        <taxon>Castillejinae</taxon>
        <taxon>Castilleja</taxon>
    </lineage>
</organism>
<evidence type="ECO:0000313" key="2">
    <source>
        <dbReference type="Proteomes" id="UP001632038"/>
    </source>
</evidence>
<dbReference type="Proteomes" id="UP001632038">
    <property type="component" value="Unassembled WGS sequence"/>
</dbReference>
<reference evidence="2" key="1">
    <citation type="journal article" date="2024" name="IScience">
        <title>Strigolactones Initiate the Formation of Haustorium-like Structures in Castilleja.</title>
        <authorList>
            <person name="Buerger M."/>
            <person name="Peterson D."/>
            <person name="Chory J."/>
        </authorList>
    </citation>
    <scope>NUCLEOTIDE SEQUENCE [LARGE SCALE GENOMIC DNA]</scope>
</reference>
<proteinExistence type="predicted"/>
<gene>
    <name evidence="1" type="ORF">CASFOL_001717</name>
</gene>
<comment type="caution">
    <text evidence="1">The sequence shown here is derived from an EMBL/GenBank/DDBJ whole genome shotgun (WGS) entry which is preliminary data.</text>
</comment>